<reference evidence="8 9" key="1">
    <citation type="submission" date="2014-09" db="EMBL/GenBank/DDBJ databases">
        <authorList>
            <person name="McGinnis J.M."/>
            <person name="Wolfgang W.J."/>
        </authorList>
    </citation>
    <scope>NUCLEOTIDE SEQUENCE [LARGE SCALE GENOMIC DNA]</scope>
    <source>
        <strain evidence="8 9">5503</strain>
    </source>
</reference>
<keyword evidence="2" id="KW-1003">Cell membrane</keyword>
<dbReference type="AlphaFoldDB" id="A0A099GC04"/>
<dbReference type="Pfam" id="PF13396">
    <property type="entry name" value="PLDc_N"/>
    <property type="match status" value="1"/>
</dbReference>
<dbReference type="GO" id="GO:0005886">
    <property type="term" value="C:plasma membrane"/>
    <property type="evidence" value="ECO:0007669"/>
    <property type="project" value="UniProtKB-SubCell"/>
</dbReference>
<organism evidence="8 9">
    <name type="scientific">Paracoccus sanguinis</name>
    <dbReference type="NCBI Taxonomy" id="1545044"/>
    <lineage>
        <taxon>Bacteria</taxon>
        <taxon>Pseudomonadati</taxon>
        <taxon>Pseudomonadota</taxon>
        <taxon>Alphaproteobacteria</taxon>
        <taxon>Rhodobacterales</taxon>
        <taxon>Paracoccaceae</taxon>
        <taxon>Paracoccus</taxon>
    </lineage>
</organism>
<evidence type="ECO:0000256" key="2">
    <source>
        <dbReference type="ARBA" id="ARBA00022475"/>
    </source>
</evidence>
<evidence type="ECO:0000256" key="4">
    <source>
        <dbReference type="ARBA" id="ARBA00022989"/>
    </source>
</evidence>
<proteinExistence type="predicted"/>
<evidence type="ECO:0000259" key="7">
    <source>
        <dbReference type="Pfam" id="PF13396"/>
    </source>
</evidence>
<evidence type="ECO:0000313" key="9">
    <source>
        <dbReference type="Proteomes" id="UP000029858"/>
    </source>
</evidence>
<evidence type="ECO:0000256" key="5">
    <source>
        <dbReference type="ARBA" id="ARBA00023136"/>
    </source>
</evidence>
<keyword evidence="5 6" id="KW-0472">Membrane</keyword>
<keyword evidence="3 6" id="KW-0812">Transmembrane</keyword>
<evidence type="ECO:0000256" key="3">
    <source>
        <dbReference type="ARBA" id="ARBA00022692"/>
    </source>
</evidence>
<feature type="domain" description="Cardiolipin synthase N-terminal" evidence="7">
    <location>
        <begin position="15"/>
        <end position="57"/>
    </location>
</feature>
<protein>
    <recommendedName>
        <fullName evidence="7">Cardiolipin synthase N-terminal domain-containing protein</fullName>
    </recommendedName>
</protein>
<evidence type="ECO:0000256" key="1">
    <source>
        <dbReference type="ARBA" id="ARBA00004651"/>
    </source>
</evidence>
<dbReference type="Proteomes" id="UP000029858">
    <property type="component" value="Unassembled WGS sequence"/>
</dbReference>
<evidence type="ECO:0000256" key="6">
    <source>
        <dbReference type="SAM" id="Phobius"/>
    </source>
</evidence>
<comment type="caution">
    <text evidence="8">The sequence shown here is derived from an EMBL/GenBank/DDBJ whole genome shotgun (WGS) entry which is preliminary data.</text>
</comment>
<feature type="transmembrane region" description="Helical" evidence="6">
    <location>
        <begin position="36"/>
        <end position="55"/>
    </location>
</feature>
<dbReference type="InterPro" id="IPR027379">
    <property type="entry name" value="CLS_N"/>
</dbReference>
<keyword evidence="4 6" id="KW-1133">Transmembrane helix</keyword>
<sequence>MMNIFSGIGGIILFALDIWAIASVINSNAERSSKIIWTLVIAFLPVIGLIAWWFMGPKANYQGRL</sequence>
<gene>
    <name evidence="8" type="ORF">IX56_14250</name>
</gene>
<name>A0A099GC04_9RHOB</name>
<accession>A0A099GC04</accession>
<dbReference type="EMBL" id="JRKQ01000096">
    <property type="protein sequence ID" value="KGJ20365.1"/>
    <property type="molecule type" value="Genomic_DNA"/>
</dbReference>
<comment type="subcellular location">
    <subcellularLocation>
        <location evidence="1">Cell membrane</location>
        <topology evidence="1">Multi-pass membrane protein</topology>
    </subcellularLocation>
</comment>
<evidence type="ECO:0000313" key="8">
    <source>
        <dbReference type="EMBL" id="KGJ20365.1"/>
    </source>
</evidence>
<reference evidence="8 9" key="2">
    <citation type="submission" date="2014-10" db="EMBL/GenBank/DDBJ databases">
        <title>Paracoccus sanguinis sp. nov., isolated from clinical specimens of New York State patients.</title>
        <authorList>
            <person name="Mingle L.A."/>
            <person name="Cole J.A."/>
            <person name="Lapierre P."/>
            <person name="Musser K.A."/>
        </authorList>
    </citation>
    <scope>NUCLEOTIDE SEQUENCE [LARGE SCALE GENOMIC DNA]</scope>
    <source>
        <strain evidence="8 9">5503</strain>
    </source>
</reference>
<dbReference type="RefSeq" id="WP_036711530.1">
    <property type="nucleotide sequence ID" value="NZ_JRKQ01000096.1"/>
</dbReference>
<feature type="transmembrane region" description="Helical" evidence="6">
    <location>
        <begin position="6"/>
        <end position="24"/>
    </location>
</feature>